<dbReference type="NCBIfam" id="TIGR00037">
    <property type="entry name" value="eIF_5A"/>
    <property type="match status" value="1"/>
</dbReference>
<reference evidence="3" key="1">
    <citation type="submission" date="2022-11" db="EMBL/GenBank/DDBJ databases">
        <title>Centuries of genome instability and evolution in soft-shell clam transmissible cancer (bioRxiv).</title>
        <authorList>
            <person name="Hart S.F.M."/>
            <person name="Yonemitsu M.A."/>
            <person name="Giersch R.M."/>
            <person name="Beal B.F."/>
            <person name="Arriagada G."/>
            <person name="Davis B.W."/>
            <person name="Ostrander E.A."/>
            <person name="Goff S.P."/>
            <person name="Metzger M.J."/>
        </authorList>
    </citation>
    <scope>NUCLEOTIDE SEQUENCE</scope>
    <source>
        <strain evidence="3">MELC-2E11</strain>
        <tissue evidence="3">Siphon/mantle</tissue>
    </source>
</reference>
<evidence type="ECO:0000313" key="3">
    <source>
        <dbReference type="EMBL" id="WAR13700.1"/>
    </source>
</evidence>
<organism evidence="3 4">
    <name type="scientific">Mya arenaria</name>
    <name type="common">Soft-shell clam</name>
    <dbReference type="NCBI Taxonomy" id="6604"/>
    <lineage>
        <taxon>Eukaryota</taxon>
        <taxon>Metazoa</taxon>
        <taxon>Spiralia</taxon>
        <taxon>Lophotrochozoa</taxon>
        <taxon>Mollusca</taxon>
        <taxon>Bivalvia</taxon>
        <taxon>Autobranchia</taxon>
        <taxon>Heteroconchia</taxon>
        <taxon>Euheterodonta</taxon>
        <taxon>Imparidentia</taxon>
        <taxon>Neoheterodontei</taxon>
        <taxon>Myida</taxon>
        <taxon>Myoidea</taxon>
        <taxon>Myidae</taxon>
        <taxon>Mya</taxon>
    </lineage>
</organism>
<dbReference type="InterPro" id="IPR014722">
    <property type="entry name" value="Rib_uL2_dom2"/>
</dbReference>
<dbReference type="Gene3D" id="2.40.50.140">
    <property type="entry name" value="Nucleic acid-binding proteins"/>
    <property type="match status" value="1"/>
</dbReference>
<dbReference type="InterPro" id="IPR001884">
    <property type="entry name" value="IF5A-like"/>
</dbReference>
<keyword evidence="4" id="KW-1185">Reference proteome</keyword>
<name>A0ABY7EUS2_MYAAR</name>
<dbReference type="InterPro" id="IPR008991">
    <property type="entry name" value="Translation_prot_SH3-like_sf"/>
</dbReference>
<evidence type="ECO:0000259" key="2">
    <source>
        <dbReference type="SMART" id="SM01376"/>
    </source>
</evidence>
<dbReference type="Gene3D" id="2.30.30.30">
    <property type="match status" value="1"/>
</dbReference>
<dbReference type="InterPro" id="IPR012340">
    <property type="entry name" value="NA-bd_OB-fold"/>
</dbReference>
<accession>A0ABY7EUS2</accession>
<comment type="similarity">
    <text evidence="1">Belongs to the eIF-5A family.</text>
</comment>
<dbReference type="SUPFAM" id="SSF50104">
    <property type="entry name" value="Translation proteins SH3-like domain"/>
    <property type="match status" value="1"/>
</dbReference>
<dbReference type="SUPFAM" id="SSF50249">
    <property type="entry name" value="Nucleic acid-binding proteins"/>
    <property type="match status" value="1"/>
</dbReference>
<comment type="PTM">
    <text evidence="1">eIF-5A seems to be the only eukaryotic protein to have a hypusine residue which is a post-translational modification of a lysine by the addition of a butylamino group.</text>
</comment>
<keyword evidence="1" id="KW-0648">Protein biosynthesis</keyword>
<dbReference type="Proteomes" id="UP001164746">
    <property type="component" value="Chromosome 9"/>
</dbReference>
<dbReference type="PANTHER" id="PTHR11673">
    <property type="entry name" value="TRANSLATION INITIATION FACTOR 5A FAMILY MEMBER"/>
    <property type="match status" value="1"/>
</dbReference>
<dbReference type="SMART" id="SM01376">
    <property type="entry name" value="eIF-5a"/>
    <property type="match status" value="1"/>
</dbReference>
<proteinExistence type="inferred from homology"/>
<dbReference type="PIRSF" id="PIRSF003025">
    <property type="entry name" value="eIF5A"/>
    <property type="match status" value="1"/>
</dbReference>
<feature type="domain" description="Translation initiation factor 5A C-terminal" evidence="2">
    <location>
        <begin position="77"/>
        <end position="147"/>
    </location>
</feature>
<keyword evidence="1" id="KW-0385">Hypusine</keyword>
<comment type="function">
    <text evidence="1">Translation factor that promotes translation elongation and termination, particularly upon ribosome stalling at specific amino acid sequence contexts. Binds between the exit (E) and peptidyl (P) site of the ribosome and promotes rescue of stalled ribosome: specifically required for efficient translation of polyproline-containing peptides as well as other motifs that stall the ribosome. Acts as ribosome quality control (RQC) cofactor by joining the RQC complex to facilitate peptidyl transfer during CAT tailing step.</text>
</comment>
<sequence>MSKDLRAAKNFTNRLASGLRVNGHVMLHEHPCKIVNMTSNSTGKHGHAMTHVVGVHLITARKYEHIFKSTHTANVPVVQKKEFVVVDMNKEGWLAIMDDGGVIRHDLRVEDDAIRQSIAERIDKQGDEDILVTVLKVLNQEVVMATKIGVK</sequence>
<evidence type="ECO:0000313" key="4">
    <source>
        <dbReference type="Proteomes" id="UP001164746"/>
    </source>
</evidence>
<gene>
    <name evidence="3" type="ORF">MAR_003805</name>
</gene>
<dbReference type="InterPro" id="IPR020189">
    <property type="entry name" value="IF5A_C"/>
</dbReference>
<dbReference type="Pfam" id="PF01287">
    <property type="entry name" value="eIF-5a"/>
    <property type="match status" value="1"/>
</dbReference>
<protein>
    <recommendedName>
        <fullName evidence="1">Eukaryotic translation initiation factor 5A</fullName>
        <shortName evidence="1">eIF-5A</shortName>
    </recommendedName>
</protein>
<dbReference type="InterPro" id="IPR048670">
    <property type="entry name" value="IF5A-like_N"/>
</dbReference>
<dbReference type="EMBL" id="CP111020">
    <property type="protein sequence ID" value="WAR13700.1"/>
    <property type="molecule type" value="Genomic_DNA"/>
</dbReference>
<dbReference type="Pfam" id="PF21485">
    <property type="entry name" value="IF5A-like_N"/>
    <property type="match status" value="1"/>
</dbReference>
<evidence type="ECO:0000256" key="1">
    <source>
        <dbReference type="RuleBase" id="RU362005"/>
    </source>
</evidence>